<dbReference type="Gene3D" id="3.40.50.150">
    <property type="entry name" value="Vaccinia Virus protein VP39"/>
    <property type="match status" value="1"/>
</dbReference>
<comment type="similarity">
    <text evidence="1 6">Belongs to the methyltransferase superfamily. PrmA family.</text>
</comment>
<dbReference type="Proteomes" id="UP000198896">
    <property type="component" value="Unassembled WGS sequence"/>
</dbReference>
<evidence type="ECO:0000256" key="6">
    <source>
        <dbReference type="HAMAP-Rule" id="MF_00735"/>
    </source>
</evidence>
<organism evidence="7 8">
    <name type="scientific">Succiniclasticum ruminis DSM 9236</name>
    <dbReference type="NCBI Taxonomy" id="1123323"/>
    <lineage>
        <taxon>Bacteria</taxon>
        <taxon>Bacillati</taxon>
        <taxon>Bacillota</taxon>
        <taxon>Negativicutes</taxon>
        <taxon>Acidaminococcales</taxon>
        <taxon>Acidaminococcaceae</taxon>
        <taxon>Succiniclasticum</taxon>
    </lineage>
</organism>
<dbReference type="CDD" id="cd02440">
    <property type="entry name" value="AdoMet_MTases"/>
    <property type="match status" value="1"/>
</dbReference>
<accession>A0A1I1ZT00</accession>
<dbReference type="Pfam" id="PF06325">
    <property type="entry name" value="PrmA"/>
    <property type="match status" value="1"/>
</dbReference>
<dbReference type="EC" id="2.1.1.-" evidence="6"/>
<dbReference type="SUPFAM" id="SSF53335">
    <property type="entry name" value="S-adenosyl-L-methionine-dependent methyltransferases"/>
    <property type="match status" value="1"/>
</dbReference>
<feature type="binding site" evidence="6">
    <location>
        <position position="251"/>
    </location>
    <ligand>
        <name>S-adenosyl-L-methionine</name>
        <dbReference type="ChEBI" id="CHEBI:59789"/>
    </ligand>
</feature>
<dbReference type="NCBIfam" id="TIGR00406">
    <property type="entry name" value="prmA"/>
    <property type="match status" value="1"/>
</dbReference>
<dbReference type="PANTHER" id="PTHR43648">
    <property type="entry name" value="ELECTRON TRANSFER FLAVOPROTEIN BETA SUBUNIT LYSINE METHYLTRANSFERASE"/>
    <property type="match status" value="1"/>
</dbReference>
<keyword evidence="3 6" id="KW-0489">Methyltransferase</keyword>
<comment type="catalytic activity">
    <reaction evidence="6">
        <text>L-lysyl-[protein] + 3 S-adenosyl-L-methionine = N(6),N(6),N(6)-trimethyl-L-lysyl-[protein] + 3 S-adenosyl-L-homocysteine + 3 H(+)</text>
        <dbReference type="Rhea" id="RHEA:54192"/>
        <dbReference type="Rhea" id="RHEA-COMP:9752"/>
        <dbReference type="Rhea" id="RHEA-COMP:13826"/>
        <dbReference type="ChEBI" id="CHEBI:15378"/>
        <dbReference type="ChEBI" id="CHEBI:29969"/>
        <dbReference type="ChEBI" id="CHEBI:57856"/>
        <dbReference type="ChEBI" id="CHEBI:59789"/>
        <dbReference type="ChEBI" id="CHEBI:61961"/>
    </reaction>
</comment>
<dbReference type="RefSeq" id="WP_245763641.1">
    <property type="nucleotide sequence ID" value="NZ_FONL01000004.1"/>
</dbReference>
<feature type="binding site" evidence="6">
    <location>
        <position position="186"/>
    </location>
    <ligand>
        <name>S-adenosyl-L-methionine</name>
        <dbReference type="ChEBI" id="CHEBI:59789"/>
    </ligand>
</feature>
<evidence type="ECO:0000313" key="7">
    <source>
        <dbReference type="EMBL" id="SFE34811.1"/>
    </source>
</evidence>
<sequence length="319" mass="35348">MNMEQWLEVSVKVKHEAEEVTAEILREAGARNGVAIEDPVLYETVRKSLPFELCDPLPEETDLSVVTVTAYYPEDEELQKRLQRIEAELTAVEKRIGRFCIGPTLFRKVSETDWSDEWKQYFHVTRVGKRIVVKPSWESYKPEAEDIVLELDPGMAFGTGTHPTTVLVLEALEKMVHPDTAVFDVGTGSGILAMTAAKLGAKNVKAVDIDGVAVRTAKENIAKAGLADRIEVKQGDLLHGTEGKADVIVANILADIIILLLPDIPGKLKDGGLFFASGIIEDYQQDVTEAAEKVGLRVKEVTRIKDWVGLLMEKVRKDK</sequence>
<dbReference type="AlphaFoldDB" id="A0A1I1ZT00"/>
<gene>
    <name evidence="6" type="primary">prmA</name>
    <name evidence="7" type="ORF">SAMN05216245_104101</name>
</gene>
<keyword evidence="8" id="KW-1185">Reference proteome</keyword>
<dbReference type="GO" id="GO:0016279">
    <property type="term" value="F:protein-lysine N-methyltransferase activity"/>
    <property type="evidence" value="ECO:0007669"/>
    <property type="project" value="RHEA"/>
</dbReference>
<proteinExistence type="inferred from homology"/>
<dbReference type="STRING" id="1123323.SAMN05216245_104101"/>
<feature type="binding site" evidence="6">
    <location>
        <position position="208"/>
    </location>
    <ligand>
        <name>S-adenosyl-L-methionine</name>
        <dbReference type="ChEBI" id="CHEBI:59789"/>
    </ligand>
</feature>
<dbReference type="InterPro" id="IPR050078">
    <property type="entry name" value="Ribosomal_L11_MeTrfase_PrmA"/>
</dbReference>
<dbReference type="GO" id="GO:0005737">
    <property type="term" value="C:cytoplasm"/>
    <property type="evidence" value="ECO:0007669"/>
    <property type="project" value="UniProtKB-SubCell"/>
</dbReference>
<keyword evidence="2 6" id="KW-0963">Cytoplasm</keyword>
<evidence type="ECO:0000256" key="4">
    <source>
        <dbReference type="ARBA" id="ARBA00022679"/>
    </source>
</evidence>
<dbReference type="InterPro" id="IPR029063">
    <property type="entry name" value="SAM-dependent_MTases_sf"/>
</dbReference>
<evidence type="ECO:0000256" key="3">
    <source>
        <dbReference type="ARBA" id="ARBA00022603"/>
    </source>
</evidence>
<keyword evidence="7" id="KW-0687">Ribonucleoprotein</keyword>
<evidence type="ECO:0000256" key="1">
    <source>
        <dbReference type="ARBA" id="ARBA00009741"/>
    </source>
</evidence>
<dbReference type="PANTHER" id="PTHR43648:SF1">
    <property type="entry name" value="ELECTRON TRANSFER FLAVOPROTEIN BETA SUBUNIT LYSINE METHYLTRANSFERASE"/>
    <property type="match status" value="1"/>
</dbReference>
<dbReference type="HAMAP" id="MF_00735">
    <property type="entry name" value="Methyltr_PrmA"/>
    <property type="match status" value="1"/>
</dbReference>
<dbReference type="PIRSF" id="PIRSF000401">
    <property type="entry name" value="RPL11_MTase"/>
    <property type="match status" value="1"/>
</dbReference>
<keyword evidence="5 6" id="KW-0949">S-adenosyl-L-methionine</keyword>
<reference evidence="7 8" key="1">
    <citation type="submission" date="2016-10" db="EMBL/GenBank/DDBJ databases">
        <authorList>
            <person name="de Groot N.N."/>
        </authorList>
    </citation>
    <scope>NUCLEOTIDE SEQUENCE [LARGE SCALE GENOMIC DNA]</scope>
    <source>
        <strain evidence="7 8">DSM 9236</strain>
    </source>
</reference>
<comment type="function">
    <text evidence="6">Methylates ribosomal protein L11.</text>
</comment>
<dbReference type="GO" id="GO:0005840">
    <property type="term" value="C:ribosome"/>
    <property type="evidence" value="ECO:0007669"/>
    <property type="project" value="UniProtKB-KW"/>
</dbReference>
<protein>
    <recommendedName>
        <fullName evidence="6">Ribosomal protein L11 methyltransferase</fullName>
        <shortName evidence="6">L11 Mtase</shortName>
        <ecNumber evidence="6">2.1.1.-</ecNumber>
    </recommendedName>
</protein>
<dbReference type="InterPro" id="IPR004498">
    <property type="entry name" value="Ribosomal_PrmA_MeTrfase"/>
</dbReference>
<evidence type="ECO:0000256" key="2">
    <source>
        <dbReference type="ARBA" id="ARBA00022490"/>
    </source>
</evidence>
<evidence type="ECO:0000256" key="5">
    <source>
        <dbReference type="ARBA" id="ARBA00022691"/>
    </source>
</evidence>
<feature type="binding site" evidence="6">
    <location>
        <position position="165"/>
    </location>
    <ligand>
        <name>S-adenosyl-L-methionine</name>
        <dbReference type="ChEBI" id="CHEBI:59789"/>
    </ligand>
</feature>
<name>A0A1I1ZT00_9FIRM</name>
<comment type="subcellular location">
    <subcellularLocation>
        <location evidence="6">Cytoplasm</location>
    </subcellularLocation>
</comment>
<dbReference type="EMBL" id="FONL01000004">
    <property type="protein sequence ID" value="SFE34811.1"/>
    <property type="molecule type" value="Genomic_DNA"/>
</dbReference>
<keyword evidence="7" id="KW-0689">Ribosomal protein</keyword>
<keyword evidence="4 6" id="KW-0808">Transferase</keyword>
<dbReference type="GO" id="GO:0032259">
    <property type="term" value="P:methylation"/>
    <property type="evidence" value="ECO:0007669"/>
    <property type="project" value="UniProtKB-KW"/>
</dbReference>
<evidence type="ECO:0000313" key="8">
    <source>
        <dbReference type="Proteomes" id="UP000198896"/>
    </source>
</evidence>